<evidence type="ECO:0000256" key="1">
    <source>
        <dbReference type="ARBA" id="ARBA00004418"/>
    </source>
</evidence>
<feature type="chain" id="PRO_5001680339" evidence="5">
    <location>
        <begin position="31"/>
        <end position="361"/>
    </location>
</feature>
<comment type="caution">
    <text evidence="6">The sequence shown here is derived from an EMBL/GenBank/DDBJ whole genome shotgun (WGS) entry which is preliminary data.</text>
</comment>
<dbReference type="InterPro" id="IPR001188">
    <property type="entry name" value="Sperm_putr-bd"/>
</dbReference>
<dbReference type="PRINTS" id="PR00909">
    <property type="entry name" value="SPERMDNBNDNG"/>
</dbReference>
<evidence type="ECO:0000256" key="4">
    <source>
        <dbReference type="ARBA" id="ARBA00022764"/>
    </source>
</evidence>
<dbReference type="SUPFAM" id="SSF53850">
    <property type="entry name" value="Periplasmic binding protein-like II"/>
    <property type="match status" value="1"/>
</dbReference>
<gene>
    <name evidence="6" type="ORF">D777_03284</name>
</gene>
<evidence type="ECO:0000313" key="6">
    <source>
        <dbReference type="EMBL" id="KEF30108.1"/>
    </source>
</evidence>
<proteinExistence type="predicted"/>
<reference evidence="6 7" key="1">
    <citation type="submission" date="2012-12" db="EMBL/GenBank/DDBJ databases">
        <title>Genome assembly of Marinobacter sp. AK21.</title>
        <authorList>
            <person name="Khatri I."/>
            <person name="Kumar R."/>
            <person name="Vaidya B."/>
            <person name="Subramanian S."/>
            <person name="Pinnaka A."/>
        </authorList>
    </citation>
    <scope>NUCLEOTIDE SEQUENCE [LARGE SCALE GENOMIC DNA]</scope>
    <source>
        <strain evidence="6 7">AK21</strain>
    </source>
</reference>
<dbReference type="PATRIC" id="fig|1137280.3.peg.3100"/>
<dbReference type="Pfam" id="PF13416">
    <property type="entry name" value="SBP_bac_8"/>
    <property type="match status" value="1"/>
</dbReference>
<dbReference type="EMBL" id="ANIE01000009">
    <property type="protein sequence ID" value="KEF30108.1"/>
    <property type="molecule type" value="Genomic_DNA"/>
</dbReference>
<evidence type="ECO:0000313" key="7">
    <source>
        <dbReference type="Proteomes" id="UP000035057"/>
    </source>
</evidence>
<accession>A0A072MZL8</accession>
<evidence type="ECO:0000256" key="5">
    <source>
        <dbReference type="SAM" id="SignalP"/>
    </source>
</evidence>
<keyword evidence="4" id="KW-0574">Periplasm</keyword>
<dbReference type="OrthoDB" id="9769319at2"/>
<name>A0A072MZL8_9GAMM</name>
<evidence type="ECO:0000256" key="3">
    <source>
        <dbReference type="ARBA" id="ARBA00022729"/>
    </source>
</evidence>
<keyword evidence="7" id="KW-1185">Reference proteome</keyword>
<dbReference type="PANTHER" id="PTHR30222:SF17">
    <property type="entry name" value="SPERMIDINE_PUTRESCINE-BINDING PERIPLASMIC PROTEIN"/>
    <property type="match status" value="1"/>
</dbReference>
<evidence type="ECO:0000256" key="2">
    <source>
        <dbReference type="ARBA" id="ARBA00022448"/>
    </source>
</evidence>
<dbReference type="PANTHER" id="PTHR30222">
    <property type="entry name" value="SPERMIDINE/PUTRESCINE-BINDING PERIPLASMIC PROTEIN"/>
    <property type="match status" value="1"/>
</dbReference>
<organism evidence="6 7">
    <name type="scientific">Marinobacter nitratireducens</name>
    <dbReference type="NCBI Taxonomy" id="1137280"/>
    <lineage>
        <taxon>Bacteria</taxon>
        <taxon>Pseudomonadati</taxon>
        <taxon>Pseudomonadota</taxon>
        <taxon>Gammaproteobacteria</taxon>
        <taxon>Pseudomonadales</taxon>
        <taxon>Marinobacteraceae</taxon>
        <taxon>Marinobacter</taxon>
    </lineage>
</organism>
<dbReference type="AlphaFoldDB" id="A0A072MZL8"/>
<feature type="signal peptide" evidence="5">
    <location>
        <begin position="1"/>
        <end position="30"/>
    </location>
</feature>
<comment type="subcellular location">
    <subcellularLocation>
        <location evidence="1">Periplasm</location>
    </subcellularLocation>
</comment>
<sequence length="361" mass="39591">MKRLDRKTRKHALMLSLALVTGGFAGGAMAEELRLITWGGYAPDDVVAQFEKETGIDVKVTLSNNEDMISKLRATGGAGFDLAQPSQDRIVGVQRQFNIYKPIDFSRVNTEQLQPSMVKATKDSTELSGKHYGVPAVWGTSGLIVHNSVADSVKDYTDLCDPAVAGEVSYRLKRPTLIGFGFALGLDPFSAYNDRDRYDSILAQVEDKLIDCKANVKTYWTGGDQLLALLRTGEVKAAMAWDAGGWKLNAENPEIRFVAPESGALGWIDTFAIPRRSENEEAAYKWINFVMQPEIAAKITNASGNFTASKGADEFVRAELADAYRASFNDEAINNIKWYPPVPPGLETVEGQVLDRVQAAN</sequence>
<dbReference type="Proteomes" id="UP000035057">
    <property type="component" value="Unassembled WGS sequence"/>
</dbReference>
<dbReference type="RefSeq" id="WP_036134004.1">
    <property type="nucleotide sequence ID" value="NZ_ANIE01000009.1"/>
</dbReference>
<keyword evidence="2" id="KW-0813">Transport</keyword>
<dbReference type="GO" id="GO:0042597">
    <property type="term" value="C:periplasmic space"/>
    <property type="evidence" value="ECO:0007669"/>
    <property type="project" value="UniProtKB-SubCell"/>
</dbReference>
<dbReference type="GO" id="GO:0019808">
    <property type="term" value="F:polyamine binding"/>
    <property type="evidence" value="ECO:0007669"/>
    <property type="project" value="InterPro"/>
</dbReference>
<protein>
    <submittedName>
        <fullName evidence="6">ABC transporter, periplasmic spermidine putrescine-binding protein PotD</fullName>
    </submittedName>
</protein>
<dbReference type="InterPro" id="IPR006059">
    <property type="entry name" value="SBP"/>
</dbReference>
<keyword evidence="3 5" id="KW-0732">Signal</keyword>
<dbReference type="Gene3D" id="3.40.190.10">
    <property type="entry name" value="Periplasmic binding protein-like II"/>
    <property type="match status" value="2"/>
</dbReference>
<dbReference type="STRING" id="1137280.D777_03284"/>
<dbReference type="GO" id="GO:0015846">
    <property type="term" value="P:polyamine transport"/>
    <property type="evidence" value="ECO:0007669"/>
    <property type="project" value="InterPro"/>
</dbReference>